<name>E1WXM4_HALMS</name>
<dbReference type="RefSeq" id="WP_014243615.1">
    <property type="nucleotide sequence ID" value="NC_016620.1"/>
</dbReference>
<evidence type="ECO:0000313" key="1">
    <source>
        <dbReference type="EMBL" id="CBW25830.1"/>
    </source>
</evidence>
<sequence>MDQNFWRKCIVCKKEINFTTKYYKCSVSSCDKKRAPAQFCSVDCWGVHSSTLNHKSAWAEEFHSPSKEQWKSAPKVRIVSSSKSSTSADVEGLPKDILVVVSKLKAYVKARGDLNTSADVSDVLSDIIRRECDRAIERAKSDGRKTLMGKDF</sequence>
<dbReference type="STRING" id="862908.BMS_0943"/>
<keyword evidence="2" id="KW-1185">Reference proteome</keyword>
<reference evidence="2" key="1">
    <citation type="journal article" date="2013" name="ISME J.">
        <title>A small predatory core genome in the divergent marine Bacteriovorax marinus SJ and the terrestrial Bdellovibrio bacteriovorus.</title>
        <authorList>
            <person name="Crossman L.C."/>
            <person name="Chen H."/>
            <person name="Cerdeno-Tarraga A.M."/>
            <person name="Brooks K."/>
            <person name="Quail M.A."/>
            <person name="Pineiro S.A."/>
            <person name="Hobley L."/>
            <person name="Sockett R.E."/>
            <person name="Bentley S.D."/>
            <person name="Parkhill J."/>
            <person name="Williams H.N."/>
            <person name="Stine O.C."/>
        </authorList>
    </citation>
    <scope>NUCLEOTIDE SEQUENCE [LARGE SCALE GENOMIC DNA]</scope>
    <source>
        <strain evidence="2">ATCC BAA-682 / DSM 15412 / SJ</strain>
    </source>
</reference>
<dbReference type="KEGG" id="bmx:BMS_0943"/>
<accession>E1WXM4</accession>
<organism evidence="1 2">
    <name type="scientific">Halobacteriovorax marinus (strain ATCC BAA-682 / DSM 15412 / SJ)</name>
    <name type="common">Bacteriovorax marinus</name>
    <dbReference type="NCBI Taxonomy" id="862908"/>
    <lineage>
        <taxon>Bacteria</taxon>
        <taxon>Pseudomonadati</taxon>
        <taxon>Bdellovibrionota</taxon>
        <taxon>Bacteriovoracia</taxon>
        <taxon>Bacteriovoracales</taxon>
        <taxon>Halobacteriovoraceae</taxon>
        <taxon>Halobacteriovorax</taxon>
    </lineage>
</organism>
<proteinExistence type="predicted"/>
<dbReference type="Proteomes" id="UP000008963">
    <property type="component" value="Chromosome"/>
</dbReference>
<dbReference type="eggNOG" id="COG2036">
    <property type="taxonomic scope" value="Bacteria"/>
</dbReference>
<dbReference type="PATRIC" id="fig|862908.3.peg.897"/>
<evidence type="ECO:0000313" key="2">
    <source>
        <dbReference type="Proteomes" id="UP000008963"/>
    </source>
</evidence>
<protein>
    <submittedName>
        <fullName evidence="1">Uncharacterized protein</fullName>
    </submittedName>
</protein>
<dbReference type="EMBL" id="FQ312005">
    <property type="protein sequence ID" value="CBW25830.1"/>
    <property type="molecule type" value="Genomic_DNA"/>
</dbReference>
<gene>
    <name evidence="1" type="ordered locus">BMS_0943</name>
</gene>
<dbReference type="AlphaFoldDB" id="E1WXM4"/>
<dbReference type="HOGENOM" id="CLU_1615974_0_0_7"/>